<keyword evidence="1" id="KW-0808">Transferase</keyword>
<comment type="catalytic activity">
    <reaction evidence="7">
        <text>arsenic triglutathione + 2 [thioredoxin]-dithiol + 2 S-adenosyl-L-methionine + H2O = dimethylarsinous acid + 2 [thioredoxin]-disulfide + 3 glutathione + 2 S-adenosyl-L-homocysteine + 2 H(+)</text>
        <dbReference type="Rhea" id="RHEA:69464"/>
        <dbReference type="Rhea" id="RHEA-COMP:10698"/>
        <dbReference type="Rhea" id="RHEA-COMP:10700"/>
        <dbReference type="ChEBI" id="CHEBI:15377"/>
        <dbReference type="ChEBI" id="CHEBI:15378"/>
        <dbReference type="ChEBI" id="CHEBI:23808"/>
        <dbReference type="ChEBI" id="CHEBI:29950"/>
        <dbReference type="ChEBI" id="CHEBI:50058"/>
        <dbReference type="ChEBI" id="CHEBI:57856"/>
        <dbReference type="ChEBI" id="CHEBI:57925"/>
        <dbReference type="ChEBI" id="CHEBI:59789"/>
        <dbReference type="ChEBI" id="CHEBI:183640"/>
        <dbReference type="EC" id="2.1.1.137"/>
    </reaction>
</comment>
<proteinExistence type="inferred from homology"/>
<dbReference type="GO" id="GO:0030791">
    <property type="term" value="F:arsenite methyltransferase activity"/>
    <property type="evidence" value="ECO:0007669"/>
    <property type="project" value="UniProtKB-EC"/>
</dbReference>
<dbReference type="CDD" id="cd02440">
    <property type="entry name" value="AdoMet_MTases"/>
    <property type="match status" value="1"/>
</dbReference>
<evidence type="ECO:0000256" key="6">
    <source>
        <dbReference type="ARBA" id="ARBA00047941"/>
    </source>
</evidence>
<protein>
    <recommendedName>
        <fullName evidence="5">Arsenite methyltransferase</fullName>
        <ecNumber evidence="4">2.1.1.137</ecNumber>
    </recommendedName>
</protein>
<dbReference type="Pfam" id="PF13847">
    <property type="entry name" value="Methyltransf_31"/>
    <property type="match status" value="1"/>
</dbReference>
<evidence type="ECO:0000256" key="1">
    <source>
        <dbReference type="ARBA" id="ARBA00022679"/>
    </source>
</evidence>
<reference evidence="10" key="1">
    <citation type="submission" date="2021-01" db="EMBL/GenBank/DDBJ databases">
        <authorList>
            <person name="Corre E."/>
            <person name="Pelletier E."/>
            <person name="Niang G."/>
            <person name="Scheremetjew M."/>
            <person name="Finn R."/>
            <person name="Kale V."/>
            <person name="Holt S."/>
            <person name="Cochrane G."/>
            <person name="Meng A."/>
            <person name="Brown T."/>
            <person name="Cohen L."/>
        </authorList>
    </citation>
    <scope>NUCLEOTIDE SEQUENCE</scope>
    <source>
        <strain evidence="10">CCMP1510</strain>
    </source>
</reference>
<sequence length="289" mass="30469">MISDIEADKIDAFVGHEGLVAVLVATKKKGNKFDELVHVAAGQTNKFGILDASTEEGSEVAIENLGVTSELPALALFQHGKKLVVANDPAKIELFIAQAVREAVRKAYASSATGGPGALPGDCGDIEKRRELLGYSQNDIADTQADLGLGCGNPLSVAKLKPGEVVIDLGAGAGIDCFAAGKAVGPKGRVIGVDMTPEMVSKARGIQQEHIELKDVVSFRLGEIEHLPVGDSIADCVISNCVINLSVDKPQVYREMNRVLKPGGRLAISDVLRIADLPSELKTQESYSC</sequence>
<dbReference type="EC" id="2.1.1.137" evidence="4"/>
<evidence type="ECO:0000256" key="7">
    <source>
        <dbReference type="ARBA" id="ARBA00047943"/>
    </source>
</evidence>
<organism evidence="10">
    <name type="scientific">Aureoumbra lagunensis</name>
    <dbReference type="NCBI Taxonomy" id="44058"/>
    <lineage>
        <taxon>Eukaryota</taxon>
        <taxon>Sar</taxon>
        <taxon>Stramenopiles</taxon>
        <taxon>Ochrophyta</taxon>
        <taxon>Pelagophyceae</taxon>
        <taxon>Pelagomonadales</taxon>
        <taxon>Aureoumbra</taxon>
    </lineage>
</organism>
<evidence type="ECO:0000256" key="5">
    <source>
        <dbReference type="ARBA" id="ARBA00034545"/>
    </source>
</evidence>
<gene>
    <name evidence="10" type="ORF">ALAG00032_LOCUS4167</name>
</gene>
<evidence type="ECO:0000256" key="3">
    <source>
        <dbReference type="ARBA" id="ARBA00034487"/>
    </source>
</evidence>
<evidence type="ECO:0000256" key="8">
    <source>
        <dbReference type="ARBA" id="ARBA00048428"/>
    </source>
</evidence>
<name>A0A7S3JTY9_9STRA</name>
<dbReference type="InterPro" id="IPR025714">
    <property type="entry name" value="Methyltranfer_dom"/>
</dbReference>
<evidence type="ECO:0000259" key="9">
    <source>
        <dbReference type="Pfam" id="PF13847"/>
    </source>
</evidence>
<dbReference type="AlphaFoldDB" id="A0A7S3JTY9"/>
<dbReference type="InterPro" id="IPR026669">
    <property type="entry name" value="Arsenite_MeTrfase-like"/>
</dbReference>
<comment type="similarity">
    <text evidence="3">Belongs to the methyltransferase superfamily. Arsenite methyltransferase family.</text>
</comment>
<keyword evidence="2" id="KW-0949">S-adenosyl-L-methionine</keyword>
<accession>A0A7S3JTY9</accession>
<comment type="catalytic activity">
    <reaction evidence="8">
        <text>arsenic triglutathione + 3 [thioredoxin]-dithiol + 3 S-adenosyl-L-methionine = trimethylarsine + 3 [thioredoxin]-disulfide + 3 glutathione + 3 S-adenosyl-L-homocysteine + 3 H(+)</text>
        <dbReference type="Rhea" id="RHEA:69432"/>
        <dbReference type="Rhea" id="RHEA-COMP:10698"/>
        <dbReference type="Rhea" id="RHEA-COMP:10700"/>
        <dbReference type="ChEBI" id="CHEBI:15378"/>
        <dbReference type="ChEBI" id="CHEBI:27130"/>
        <dbReference type="ChEBI" id="CHEBI:29950"/>
        <dbReference type="ChEBI" id="CHEBI:50058"/>
        <dbReference type="ChEBI" id="CHEBI:57856"/>
        <dbReference type="ChEBI" id="CHEBI:57925"/>
        <dbReference type="ChEBI" id="CHEBI:59789"/>
        <dbReference type="ChEBI" id="CHEBI:183640"/>
        <dbReference type="EC" id="2.1.1.137"/>
    </reaction>
</comment>
<feature type="domain" description="Methyltransferase" evidence="9">
    <location>
        <begin position="161"/>
        <end position="287"/>
    </location>
</feature>
<evidence type="ECO:0000256" key="2">
    <source>
        <dbReference type="ARBA" id="ARBA00022691"/>
    </source>
</evidence>
<dbReference type="InterPro" id="IPR029063">
    <property type="entry name" value="SAM-dependent_MTases_sf"/>
</dbReference>
<dbReference type="Gene3D" id="3.40.50.150">
    <property type="entry name" value="Vaccinia Virus protein VP39"/>
    <property type="match status" value="1"/>
</dbReference>
<dbReference type="PANTHER" id="PTHR43675:SF8">
    <property type="entry name" value="ARSENITE METHYLTRANSFERASE"/>
    <property type="match status" value="1"/>
</dbReference>
<dbReference type="EMBL" id="HBIJ01005932">
    <property type="protein sequence ID" value="CAE0363426.1"/>
    <property type="molecule type" value="Transcribed_RNA"/>
</dbReference>
<evidence type="ECO:0000256" key="4">
    <source>
        <dbReference type="ARBA" id="ARBA00034521"/>
    </source>
</evidence>
<comment type="catalytic activity">
    <reaction evidence="6">
        <text>arsenic triglutathione + [thioredoxin]-dithiol + S-adenosyl-L-methionine + 2 H2O = methylarsonous acid + [thioredoxin]-disulfide + 3 glutathione + S-adenosyl-L-homocysteine + H(+)</text>
        <dbReference type="Rhea" id="RHEA:69460"/>
        <dbReference type="Rhea" id="RHEA-COMP:10698"/>
        <dbReference type="Rhea" id="RHEA-COMP:10700"/>
        <dbReference type="ChEBI" id="CHEBI:15377"/>
        <dbReference type="ChEBI" id="CHEBI:15378"/>
        <dbReference type="ChEBI" id="CHEBI:17826"/>
        <dbReference type="ChEBI" id="CHEBI:29950"/>
        <dbReference type="ChEBI" id="CHEBI:50058"/>
        <dbReference type="ChEBI" id="CHEBI:57856"/>
        <dbReference type="ChEBI" id="CHEBI:57925"/>
        <dbReference type="ChEBI" id="CHEBI:59789"/>
        <dbReference type="ChEBI" id="CHEBI:183640"/>
        <dbReference type="EC" id="2.1.1.137"/>
    </reaction>
</comment>
<dbReference type="SUPFAM" id="SSF53335">
    <property type="entry name" value="S-adenosyl-L-methionine-dependent methyltransferases"/>
    <property type="match status" value="1"/>
</dbReference>
<dbReference type="PANTHER" id="PTHR43675">
    <property type="entry name" value="ARSENITE METHYLTRANSFERASE"/>
    <property type="match status" value="1"/>
</dbReference>
<evidence type="ECO:0000313" key="10">
    <source>
        <dbReference type="EMBL" id="CAE0363426.1"/>
    </source>
</evidence>